<evidence type="ECO:0000256" key="1">
    <source>
        <dbReference type="SAM" id="Phobius"/>
    </source>
</evidence>
<keyword evidence="1" id="KW-0472">Membrane</keyword>
<evidence type="ECO:0000313" key="2">
    <source>
        <dbReference type="EMBL" id="HJD51617.1"/>
    </source>
</evidence>
<proteinExistence type="predicted"/>
<dbReference type="AlphaFoldDB" id="A0A9D2UFS8"/>
<protein>
    <submittedName>
        <fullName evidence="2">Uncharacterized protein</fullName>
    </submittedName>
</protein>
<name>A0A9D2UFS8_9MICC</name>
<accession>A0A9D2UFS8</accession>
<reference evidence="2" key="2">
    <citation type="submission" date="2021-04" db="EMBL/GenBank/DDBJ databases">
        <authorList>
            <person name="Gilroy R."/>
        </authorList>
    </citation>
    <scope>NUCLEOTIDE SEQUENCE</scope>
    <source>
        <strain evidence="2">ChiHjej10B9-4811</strain>
    </source>
</reference>
<comment type="caution">
    <text evidence="2">The sequence shown here is derived from an EMBL/GenBank/DDBJ whole genome shotgun (WGS) entry which is preliminary data.</text>
</comment>
<sequence>MVERKKKDGEQWLARAVSHARPEAVRDTFTTSFQRVSRIPGQVGEFSGRAAGVLTRKDARTVRVRLILTTIFVTLLAVLVAAVGNYLSLTHTPEDSVDRYMSALERGDYIAGIDRGAYSDFTYTYLTNSIYRAAQGRVENYTITGTSKDATGQVTASVLATVAGQDHQLTLPLTQVPRTGPFNDSWQLATPAQSYLTLTAPVALAGVQVNGQSLDLPVTRRTETEAGYQWVIPTLPGTYDFTLPSSSYYTLRHAHHTVTAPLPGDGTNAQELTLDVRPSPRMWNETNNLITSWLERCESARRLDAPGCPTSILHGEDSTAVINDVSWELTDRPAFYLVPDRTDPRVWRASRYRQATFEVTYLADGKAQREIIPFYINAEVVSDGAQASISVGLGGSEESEAQLRQAIVEEEASKSTLQKFVASL</sequence>
<evidence type="ECO:0000313" key="3">
    <source>
        <dbReference type="Proteomes" id="UP000823908"/>
    </source>
</evidence>
<dbReference type="Proteomes" id="UP000823908">
    <property type="component" value="Unassembled WGS sequence"/>
</dbReference>
<keyword evidence="1" id="KW-1133">Transmembrane helix</keyword>
<reference evidence="2" key="1">
    <citation type="journal article" date="2021" name="PeerJ">
        <title>Extensive microbial diversity within the chicken gut microbiome revealed by metagenomics and culture.</title>
        <authorList>
            <person name="Gilroy R."/>
            <person name="Ravi A."/>
            <person name="Getino M."/>
            <person name="Pursley I."/>
            <person name="Horton D.L."/>
            <person name="Alikhan N.F."/>
            <person name="Baker D."/>
            <person name="Gharbi K."/>
            <person name="Hall N."/>
            <person name="Watson M."/>
            <person name="Adriaenssens E.M."/>
            <person name="Foster-Nyarko E."/>
            <person name="Jarju S."/>
            <person name="Secka A."/>
            <person name="Antonio M."/>
            <person name="Oren A."/>
            <person name="Chaudhuri R.R."/>
            <person name="La Ragione R."/>
            <person name="Hildebrand F."/>
            <person name="Pallen M.J."/>
        </authorList>
    </citation>
    <scope>NUCLEOTIDE SEQUENCE</scope>
    <source>
        <strain evidence="2">ChiHjej10B9-4811</strain>
    </source>
</reference>
<keyword evidence="1" id="KW-0812">Transmembrane</keyword>
<feature type="transmembrane region" description="Helical" evidence="1">
    <location>
        <begin position="66"/>
        <end position="87"/>
    </location>
</feature>
<gene>
    <name evidence="2" type="ORF">H9908_07115</name>
</gene>
<organism evidence="2 3">
    <name type="scientific">Candidatus Rothia avistercoris</name>
    <dbReference type="NCBI Taxonomy" id="2840479"/>
    <lineage>
        <taxon>Bacteria</taxon>
        <taxon>Bacillati</taxon>
        <taxon>Actinomycetota</taxon>
        <taxon>Actinomycetes</taxon>
        <taxon>Micrococcales</taxon>
        <taxon>Micrococcaceae</taxon>
        <taxon>Rothia</taxon>
    </lineage>
</organism>
<dbReference type="EMBL" id="DWUS01000161">
    <property type="protein sequence ID" value="HJD51617.1"/>
    <property type="molecule type" value="Genomic_DNA"/>
</dbReference>